<dbReference type="AlphaFoldDB" id="A0AAN8A0S7"/>
<evidence type="ECO:0000256" key="2">
    <source>
        <dbReference type="SAM" id="MobiDB-lite"/>
    </source>
</evidence>
<proteinExistence type="predicted"/>
<feature type="domain" description="HAM1-like N-terminal" evidence="4">
    <location>
        <begin position="2"/>
        <end position="630"/>
    </location>
</feature>
<name>A0AAN8A0S7_9PEZI</name>
<protein>
    <submittedName>
        <fullName evidence="5">Uncharacterized protein</fullName>
    </submittedName>
</protein>
<feature type="region of interest" description="Disordered" evidence="2">
    <location>
        <begin position="161"/>
        <end position="257"/>
    </location>
</feature>
<feature type="coiled-coil region" evidence="1">
    <location>
        <begin position="725"/>
        <end position="752"/>
    </location>
</feature>
<evidence type="ECO:0000313" key="6">
    <source>
        <dbReference type="Proteomes" id="UP001310594"/>
    </source>
</evidence>
<feature type="region of interest" description="Disordered" evidence="2">
    <location>
        <begin position="926"/>
        <end position="955"/>
    </location>
</feature>
<feature type="region of interest" description="Disordered" evidence="2">
    <location>
        <begin position="270"/>
        <end position="292"/>
    </location>
</feature>
<comment type="caution">
    <text evidence="5">The sequence shown here is derived from an EMBL/GenBank/DDBJ whole genome shotgun (WGS) entry which is preliminary data.</text>
</comment>
<evidence type="ECO:0000259" key="4">
    <source>
        <dbReference type="Pfam" id="PF19343"/>
    </source>
</evidence>
<gene>
    <name evidence="5" type="ORF">LTR97_006414</name>
</gene>
<reference evidence="5" key="1">
    <citation type="submission" date="2023-08" db="EMBL/GenBank/DDBJ databases">
        <title>Black Yeasts Isolated from many extreme environments.</title>
        <authorList>
            <person name="Coleine C."/>
            <person name="Stajich J.E."/>
            <person name="Selbmann L."/>
        </authorList>
    </citation>
    <scope>NUCLEOTIDE SEQUENCE</scope>
    <source>
        <strain evidence="5">CCFEE 5810</strain>
    </source>
</reference>
<dbReference type="Proteomes" id="UP001310594">
    <property type="component" value="Unassembled WGS sequence"/>
</dbReference>
<keyword evidence="1" id="KW-0175">Coiled coil</keyword>
<feature type="compositionally biased region" description="Low complexity" evidence="2">
    <location>
        <begin position="928"/>
        <end position="937"/>
    </location>
</feature>
<dbReference type="PANTHER" id="PTHR31138:SF1">
    <property type="entry name" value="PDZ DOMAIN-CONTAINING PROTEIN"/>
    <property type="match status" value="1"/>
</dbReference>
<dbReference type="EMBL" id="JAVRQU010000009">
    <property type="protein sequence ID" value="KAK5698766.1"/>
    <property type="molecule type" value="Genomic_DNA"/>
</dbReference>
<organism evidence="5 6">
    <name type="scientific">Elasticomyces elasticus</name>
    <dbReference type="NCBI Taxonomy" id="574655"/>
    <lineage>
        <taxon>Eukaryota</taxon>
        <taxon>Fungi</taxon>
        <taxon>Dikarya</taxon>
        <taxon>Ascomycota</taxon>
        <taxon>Pezizomycotina</taxon>
        <taxon>Dothideomycetes</taxon>
        <taxon>Dothideomycetidae</taxon>
        <taxon>Mycosphaerellales</taxon>
        <taxon>Teratosphaeriaceae</taxon>
        <taxon>Elasticomyces</taxon>
    </lineage>
</organism>
<dbReference type="Pfam" id="PF19343">
    <property type="entry name" value="HAM1_N"/>
    <property type="match status" value="1"/>
</dbReference>
<evidence type="ECO:0000259" key="3">
    <source>
        <dbReference type="Pfam" id="PF14613"/>
    </source>
</evidence>
<dbReference type="Pfam" id="PF14613">
    <property type="entry name" value="HAM1_C"/>
    <property type="match status" value="1"/>
</dbReference>
<feature type="compositionally biased region" description="Basic and acidic residues" evidence="2">
    <location>
        <begin position="186"/>
        <end position="198"/>
    </location>
</feature>
<accession>A0AAN8A0S7</accession>
<evidence type="ECO:0000256" key="1">
    <source>
        <dbReference type="SAM" id="Coils"/>
    </source>
</evidence>
<evidence type="ECO:0000313" key="5">
    <source>
        <dbReference type="EMBL" id="KAK5698766.1"/>
    </source>
</evidence>
<feature type="region of interest" description="Disordered" evidence="2">
    <location>
        <begin position="794"/>
        <end position="863"/>
    </location>
</feature>
<feature type="compositionally biased region" description="Basic and acidic residues" evidence="2">
    <location>
        <begin position="164"/>
        <end position="177"/>
    </location>
</feature>
<dbReference type="PANTHER" id="PTHR31138">
    <property type="entry name" value="CHROMOSOME 19, WHOLE GENOME SHOTGUN SEQUENCE"/>
    <property type="match status" value="1"/>
</dbReference>
<dbReference type="InterPro" id="IPR027842">
    <property type="entry name" value="HAM1-like_C"/>
</dbReference>
<dbReference type="InterPro" id="IPR045967">
    <property type="entry name" value="HAM1-like_N"/>
</dbReference>
<sequence>MSVNVPVNAAIKEKDVNAKLQLYGIYAAFAKGKVPSNKQIDVAMNSALEWSELKNPNKKLSSEGQVLVQDLRNVIEQTKIMLLSKNDGNLLQDFIWQTQHLDQAAAGTPNAPIDKDTAKQHGNQALEGLRTLGELLITNGQFRKLLSDATVLLRDIAGDAASKTADKVKPSEDRLNTLDEPAPDNTWHEKPDLSRDNLKQQVQSRVPIGKKEAQEAMGDATQQAHPSGERDPQRAGETAAQDAQRGTDSSYDAQGGAKTGLQSLKNKIDENASDDQKQQMEDQKDKARQYRERTNNYFKNKVPKERREQIIFRLKKMVVEIQGHQDYQQAIDTLLRLAEEYTGHTKNIAGQSKETVKGAHQATSLQSAEADLKTLLERFANNTSFDDMMDSINQMYADADRDPELKGWFRDMNTYVRKCLKEQGYILQDDSDEQWNRLYDHGNYLLRDRYRNHTDRIVDEMKFLAGQFDQDPHNKAFADSMQKLFTDLGNDENGKPTFKPHLVKDLTEVVIPMVFEHIRYVPIPRTEYSDSMIDAVIENLVIEGDNLAPNMFEFGSDNYWRWGRKGIQSKNKNKVMLNISGVQMDLRDVSYYIKKKEGFPGITDKGVMDIFMGGSGLSFKIAMETADKSDKAHFFKINTVVVDVKNLNIKLKQSNHKLLFAMFKPLLLKVMRPVIQKVAEKQIRDQISQVDAMAFRVKQEADRAQQEAMDNPDPEHIQNMYQRYFTAFQQQLSKMQQKKEEAQASMSDKKVNMAITQHDSIFKNIALPGGISTKATEYKDLAAKGDKWESPVFSIGSARESSNIPSAGKPQRKRHDVNKGGVRGDQPLEGNTYGGGDYTGERPDQRVAGLDGTSGGYGNTSSGYGQQQTGAGYGQTGAGYGQTGAGLGQTGAAYGSQQQGSGPTNGNFANQVNDAFAGEKQGLGLNGGTAAPPTGATGSQGTFLGENNPVLRGAV</sequence>
<dbReference type="Gene3D" id="3.15.10.10">
    <property type="entry name" value="Bactericidal permeability-increasing protein, domain 1"/>
    <property type="match status" value="1"/>
</dbReference>
<feature type="domain" description="HAM1-like C-terminal" evidence="3">
    <location>
        <begin position="642"/>
        <end position="805"/>
    </location>
</feature>